<reference evidence="3 4" key="1">
    <citation type="submission" date="2017-11" db="EMBL/GenBank/DDBJ databases">
        <title>De novo assembly and phasing of dikaryotic genomes from two isolates of Puccinia coronata f. sp. avenae, the causal agent of oat crown rust.</title>
        <authorList>
            <person name="Miller M.E."/>
            <person name="Zhang Y."/>
            <person name="Omidvar V."/>
            <person name="Sperschneider J."/>
            <person name="Schwessinger B."/>
            <person name="Raley C."/>
            <person name="Palmer J.M."/>
            <person name="Garnica D."/>
            <person name="Upadhyaya N."/>
            <person name="Rathjen J."/>
            <person name="Taylor J.M."/>
            <person name="Park R.F."/>
            <person name="Dodds P.N."/>
            <person name="Hirsch C.D."/>
            <person name="Kianian S.F."/>
            <person name="Figueroa M."/>
        </authorList>
    </citation>
    <scope>NUCLEOTIDE SEQUENCE [LARGE SCALE GENOMIC DNA]</scope>
    <source>
        <strain evidence="3">12NC29</strain>
    </source>
</reference>
<gene>
    <name evidence="3" type="ORF">PCANC_13916</name>
</gene>
<feature type="compositionally biased region" description="Basic and acidic residues" evidence="1">
    <location>
        <begin position="326"/>
        <end position="387"/>
    </location>
</feature>
<keyword evidence="2" id="KW-0812">Transmembrane</keyword>
<protein>
    <submittedName>
        <fullName evidence="3">Uncharacterized protein</fullName>
    </submittedName>
</protein>
<dbReference type="EMBL" id="PGCJ01000859">
    <property type="protein sequence ID" value="PLW16955.1"/>
    <property type="molecule type" value="Genomic_DNA"/>
</dbReference>
<feature type="transmembrane region" description="Helical" evidence="2">
    <location>
        <begin position="65"/>
        <end position="82"/>
    </location>
</feature>
<keyword evidence="2" id="KW-0472">Membrane</keyword>
<comment type="caution">
    <text evidence="3">The sequence shown here is derived from an EMBL/GenBank/DDBJ whole genome shotgun (WGS) entry which is preliminary data.</text>
</comment>
<proteinExistence type="predicted"/>
<keyword evidence="4" id="KW-1185">Reference proteome</keyword>
<dbReference type="Proteomes" id="UP000235388">
    <property type="component" value="Unassembled WGS sequence"/>
</dbReference>
<dbReference type="STRING" id="200324.A0A2N5SUN0"/>
<evidence type="ECO:0000313" key="3">
    <source>
        <dbReference type="EMBL" id="PLW16955.1"/>
    </source>
</evidence>
<sequence>MACLAKQNRVAGNIKTLSVDQFFQWRRYLLPTFPLPLDTHIPSSSSGSPLENTAQSQKRGWRSTGLVMVSTSVILLLLILQVEGLGAEPSSPEERIRNQLASGKPASYLRRRQYPVRGPSPEITIPLRTTPPPEQFRSPPEKLRSRDEIDQDELGSDFSTLMAKVNDNLEGITNFGSDISDIKDGSNRVIRLIPQIDKLRKELAATAPGQNPQKLQKINRLANKAGKRLTRSMKAILKNPSDANIIRKEYRRMRESFKIITNAFRQTSLAALGQSVLDQDRIQESIAQGRLIGLREKSVQPGSGGKGKLTNKAFKDTFSNQGKRVGLKEKKQDTTPEEGKPKKKASKEVKEKSKESKSQEEQGKDRTTTSVAKKKEVHFEVEPDNKKKSQSQS</sequence>
<evidence type="ECO:0000256" key="1">
    <source>
        <dbReference type="SAM" id="MobiDB-lite"/>
    </source>
</evidence>
<feature type="compositionally biased region" description="Basic and acidic residues" evidence="1">
    <location>
        <begin position="139"/>
        <end position="148"/>
    </location>
</feature>
<evidence type="ECO:0000313" key="4">
    <source>
        <dbReference type="Proteomes" id="UP000235388"/>
    </source>
</evidence>
<keyword evidence="2" id="KW-1133">Transmembrane helix</keyword>
<dbReference type="OrthoDB" id="2498885at2759"/>
<organism evidence="3 4">
    <name type="scientific">Puccinia coronata f. sp. avenae</name>
    <dbReference type="NCBI Taxonomy" id="200324"/>
    <lineage>
        <taxon>Eukaryota</taxon>
        <taxon>Fungi</taxon>
        <taxon>Dikarya</taxon>
        <taxon>Basidiomycota</taxon>
        <taxon>Pucciniomycotina</taxon>
        <taxon>Pucciniomycetes</taxon>
        <taxon>Pucciniales</taxon>
        <taxon>Pucciniaceae</taxon>
        <taxon>Puccinia</taxon>
    </lineage>
</organism>
<accession>A0A2N5SUN0</accession>
<evidence type="ECO:0000256" key="2">
    <source>
        <dbReference type="SAM" id="Phobius"/>
    </source>
</evidence>
<dbReference type="AlphaFoldDB" id="A0A2N5SUN0"/>
<feature type="region of interest" description="Disordered" evidence="1">
    <location>
        <begin position="107"/>
        <end position="148"/>
    </location>
</feature>
<name>A0A2N5SUN0_9BASI</name>
<feature type="region of interest" description="Disordered" evidence="1">
    <location>
        <begin position="297"/>
        <end position="393"/>
    </location>
</feature>